<evidence type="ECO:0000256" key="1">
    <source>
        <dbReference type="SAM" id="MobiDB-lite"/>
    </source>
</evidence>
<accession>A0A367FZD2</accession>
<protein>
    <submittedName>
        <fullName evidence="2">Uncharacterized protein</fullName>
    </submittedName>
</protein>
<evidence type="ECO:0000313" key="2">
    <source>
        <dbReference type="EMBL" id="RCH43802.1"/>
    </source>
</evidence>
<dbReference type="EMBL" id="PSQG01000011">
    <property type="protein sequence ID" value="RCH43802.1"/>
    <property type="molecule type" value="Genomic_DNA"/>
</dbReference>
<dbReference type="AlphaFoldDB" id="A0A367FZD2"/>
<comment type="caution">
    <text evidence="2">The sequence shown here is derived from an EMBL/GenBank/DDBJ whole genome shotgun (WGS) entry which is preliminary data.</text>
</comment>
<sequence>MKGRRGRGCWLVCGFVGGWLLGRRKSAKSVFQKSELAACCRSDSGLLKNNADSRRPRISSPPAEAEPSSIPFPGWCFR</sequence>
<feature type="region of interest" description="Disordered" evidence="1">
    <location>
        <begin position="49"/>
        <end position="78"/>
    </location>
</feature>
<gene>
    <name evidence="2" type="ORF">C4886_08875</name>
</gene>
<evidence type="ECO:0000313" key="3">
    <source>
        <dbReference type="Proteomes" id="UP000253208"/>
    </source>
</evidence>
<dbReference type="Proteomes" id="UP000253208">
    <property type="component" value="Unassembled WGS sequence"/>
</dbReference>
<proteinExistence type="predicted"/>
<organism evidence="2 3">
    <name type="scientific">Blautia obeum</name>
    <dbReference type="NCBI Taxonomy" id="40520"/>
    <lineage>
        <taxon>Bacteria</taxon>
        <taxon>Bacillati</taxon>
        <taxon>Bacillota</taxon>
        <taxon>Clostridia</taxon>
        <taxon>Lachnospirales</taxon>
        <taxon>Lachnospiraceae</taxon>
        <taxon>Blautia</taxon>
    </lineage>
</organism>
<reference evidence="2 3" key="1">
    <citation type="submission" date="2018-02" db="EMBL/GenBank/DDBJ databases">
        <title>Complete genome sequencing of Faecalibacterium prausnitzii strains isolated from the human gut.</title>
        <authorList>
            <person name="Fitzgerald B.C."/>
            <person name="Shkoporov A.N."/>
            <person name="Ross P.R."/>
            <person name="Hill C."/>
        </authorList>
    </citation>
    <scope>NUCLEOTIDE SEQUENCE [LARGE SCALE GENOMIC DNA]</scope>
    <source>
        <strain evidence="2 3">APC942/31-1</strain>
    </source>
</reference>
<feature type="compositionally biased region" description="Low complexity" evidence="1">
    <location>
        <begin position="58"/>
        <end position="71"/>
    </location>
</feature>
<name>A0A367FZD2_9FIRM</name>